<feature type="compositionally biased region" description="Acidic residues" evidence="2">
    <location>
        <begin position="206"/>
        <end position="232"/>
    </location>
</feature>
<feature type="transmembrane region" description="Helical" evidence="3">
    <location>
        <begin position="1086"/>
        <end position="1106"/>
    </location>
</feature>
<dbReference type="CDD" id="cd16024">
    <property type="entry name" value="GPI_EPT_2"/>
    <property type="match status" value="1"/>
</dbReference>
<keyword evidence="3" id="KW-0812">Transmembrane</keyword>
<dbReference type="GO" id="GO:0051267">
    <property type="term" value="F:CP2 mannose-ethanolamine phosphotransferase activity"/>
    <property type="evidence" value="ECO:0007669"/>
    <property type="project" value="TreeGrafter"/>
</dbReference>
<evidence type="ECO:0000256" key="2">
    <source>
        <dbReference type="SAM" id="MobiDB-lite"/>
    </source>
</evidence>
<feature type="compositionally biased region" description="Basic and acidic residues" evidence="2">
    <location>
        <begin position="645"/>
        <end position="662"/>
    </location>
</feature>
<dbReference type="GO" id="GO:0005789">
    <property type="term" value="C:endoplasmic reticulum membrane"/>
    <property type="evidence" value="ECO:0007669"/>
    <property type="project" value="TreeGrafter"/>
</dbReference>
<dbReference type="InterPro" id="IPR045687">
    <property type="entry name" value="PIGG/GPI7_C"/>
</dbReference>
<feature type="transmembrane region" description="Helical" evidence="3">
    <location>
        <begin position="809"/>
        <end position="827"/>
    </location>
</feature>
<feature type="domain" description="GPI ethanolamine phosphate transferase 2 C-terminal" evidence="4">
    <location>
        <begin position="926"/>
        <end position="1378"/>
    </location>
</feature>
<feature type="transmembrane region" description="Helical" evidence="3">
    <location>
        <begin position="848"/>
        <end position="872"/>
    </location>
</feature>
<proteinExistence type="predicted"/>
<dbReference type="GO" id="GO:0006506">
    <property type="term" value="P:GPI anchor biosynthetic process"/>
    <property type="evidence" value="ECO:0007669"/>
    <property type="project" value="InterPro"/>
</dbReference>
<dbReference type="InterPro" id="IPR037674">
    <property type="entry name" value="PIG-G_N"/>
</dbReference>
<feature type="transmembrane region" description="Helical" evidence="3">
    <location>
        <begin position="937"/>
        <end position="956"/>
    </location>
</feature>
<feature type="compositionally biased region" description="Basic and acidic residues" evidence="2">
    <location>
        <begin position="147"/>
        <end position="156"/>
    </location>
</feature>
<feature type="transmembrane region" description="Helical" evidence="3">
    <location>
        <begin position="1165"/>
        <end position="1183"/>
    </location>
</feature>
<feature type="transmembrane region" description="Helical" evidence="3">
    <location>
        <begin position="1218"/>
        <end position="1239"/>
    </location>
</feature>
<dbReference type="InterPro" id="IPR017850">
    <property type="entry name" value="Alkaline_phosphatase_core_sf"/>
</dbReference>
<feature type="compositionally biased region" description="Polar residues" evidence="2">
    <location>
        <begin position="46"/>
        <end position="64"/>
    </location>
</feature>
<feature type="transmembrane region" description="Helical" evidence="3">
    <location>
        <begin position="1126"/>
        <end position="1144"/>
    </location>
</feature>
<feature type="transmembrane region" description="Helical" evidence="3">
    <location>
        <begin position="1350"/>
        <end position="1370"/>
    </location>
</feature>
<sequence length="1422" mass="162239">MNTNRFVDDESGQQQQLHSNDLYINQQDFEQPQQHHHIPLNLPLSPIQNNNNLFTPSSPTQDYPHQQHQHHHHHIFQQQQYLNNSNSSSNSSNINNNSQDQIYIQQQYNSELSNSNNKNPLSFSTAPINRNRKYSDPSIFDINDDDNSSRKMKENTDLITSSDNINQQHQMNTSHSSNSLFDQPFIHPSSASPPSHWRRQSFQENEYLEGQDEEEGEQDGGEDPVDQDEEEEYKYLNNSSNNSKHTLSSSSSNINSSNSNNNIILNSSKNKIRSMSSRSSGDSLIKKNKPKKNEQRNMIGLVSVVLIITQLLGIFMFSQGFFPRKTSVAGYNSFEEYQTSCTEVNVQVAPQFDRVVFMLVDAFRSSFIFGEDEKGTMTFTKSLIESGRAQAFVARADAPTVTLPRVKALLSGGIPSFVDFINNFNSKDLQDDNILYQLRQQNKSMIFFGDDTWLKLFPDYFIRHDGTTSFYVADTVEVDNNVTRHLDELDNNDWDVMFLHYLGLDHIGHLEGPYSDLMAPKQREIDSIVNLIHTKILDIDRQKWLKYKNDTLHNPDSDLQPPLPTLFVFCSDHGMNEIGNHGGSSEGETSAVLILMSSIYYNQNNPDYNNMMENEKHNILERNLNRDRDENDDNNNNNNNDDEGKEQQEQQEQKIEFHPQSRDHDIEITPKFSLNQLKPKEISQVDLVPSLSLLLNLPIPVNSLGRMINDLFEKFIPTEQYLRALEINCQQQIIILKKNTIFWRDNAPATPKIGKLLELFSEAQQYHSSWALSPSHTHFNENAAKLYTEFLRKVQIEFTSLLTTFDNNLLLIGVLLIGSSALVTLLITTSTIGMSELNTPFEIKGASFAMTFVGLVGLILALHFGIICNSLDSAGAATSSINNQFCTNDFRIGVFSFIFTALCLLIGVSAIFSKNNHISKLWTLQSFSPLQLRKEKYVIIVGTILHLISLFGSSLVEEEHLTWYYLTTSVILMQMAPHTLSLVSYFTNTYHQNFKQQSTSSLRQMFILFGILVSLRVFRVWNQTGIKWMDDPSVLEQTYIDFGRFLSTNGFINHCCLWLFSFVSVVAPCVYAFALLDELREQKGGMVSQLVLLYKAVLTVGSVALFSYKWDYIPKTISEPVYVAQFVYLCFFVLMCISFSFPFFSKKDRVVVGLLQPQSWFIVTLRYLPLLVLVNMTLLFLLLHKTHNMFLLTLMGLIGHFYIKYLEEDTGRRSKSGMVGVCVGILCLNWLGQFGYFAFGNSNSLSSIDISGSYTGVVEYNEIVVGLLTFLIGYTAPLFFFFISVSYMSRLAIKSISNAATGNHSNTPQQEPSLHVTNIIYCTSGDIIAELQWYSVIGSLLDCGIRWTNVFVFSVCIIIQKYHLFIWTVFSPKFIYEVLDVSLVLIKALLLAIFIIYLRFLCFIRDKSDHSTSTSQNTNKEE</sequence>
<evidence type="ECO:0000256" key="1">
    <source>
        <dbReference type="ARBA" id="ARBA00023180"/>
    </source>
</evidence>
<keyword evidence="6" id="KW-1185">Reference proteome</keyword>
<feature type="region of interest" description="Disordered" evidence="2">
    <location>
        <begin position="625"/>
        <end position="662"/>
    </location>
</feature>
<feature type="transmembrane region" description="Helical" evidence="3">
    <location>
        <begin position="1051"/>
        <end position="1074"/>
    </location>
</feature>
<evidence type="ECO:0000313" key="5">
    <source>
        <dbReference type="EMBL" id="KAF2073127.1"/>
    </source>
</evidence>
<keyword evidence="3" id="KW-1133">Transmembrane helix</keyword>
<dbReference type="Proteomes" id="UP000695562">
    <property type="component" value="Unassembled WGS sequence"/>
</dbReference>
<feature type="compositionally biased region" description="Low complexity" evidence="2">
    <location>
        <begin position="76"/>
        <end position="96"/>
    </location>
</feature>
<evidence type="ECO:0000259" key="4">
    <source>
        <dbReference type="Pfam" id="PF19316"/>
    </source>
</evidence>
<feature type="transmembrane region" description="Helical" evidence="3">
    <location>
        <begin position="892"/>
        <end position="912"/>
    </location>
</feature>
<comment type="caution">
    <text evidence="5">The sequence shown here is derived from an EMBL/GenBank/DDBJ whole genome shotgun (WGS) entry which is preliminary data.</text>
</comment>
<evidence type="ECO:0000313" key="6">
    <source>
        <dbReference type="Proteomes" id="UP000695562"/>
    </source>
</evidence>
<feature type="transmembrane region" description="Helical" evidence="3">
    <location>
        <begin position="298"/>
        <end position="317"/>
    </location>
</feature>
<feature type="compositionally biased region" description="Polar residues" evidence="2">
    <location>
        <begin position="112"/>
        <end position="128"/>
    </location>
</feature>
<evidence type="ECO:0000256" key="3">
    <source>
        <dbReference type="SAM" id="Phobius"/>
    </source>
</evidence>
<keyword evidence="3" id="KW-0472">Membrane</keyword>
<reference evidence="5" key="1">
    <citation type="submission" date="2020-01" db="EMBL/GenBank/DDBJ databases">
        <title>Development of genomics and gene disruption for Polysphondylium violaceum indicates a role for the polyketide synthase stlB in stalk morphogenesis.</title>
        <authorList>
            <person name="Narita B."/>
            <person name="Kawabe Y."/>
            <person name="Kin K."/>
            <person name="Saito T."/>
            <person name="Gibbs R."/>
            <person name="Kuspa A."/>
            <person name="Muzny D."/>
            <person name="Queller D."/>
            <person name="Richards S."/>
            <person name="Strassman J."/>
            <person name="Sucgang R."/>
            <person name="Worley K."/>
            <person name="Schaap P."/>
        </authorList>
    </citation>
    <scope>NUCLEOTIDE SEQUENCE</scope>
    <source>
        <strain evidence="5">QSvi11</strain>
    </source>
</reference>
<feature type="compositionally biased region" description="Polar residues" evidence="2">
    <location>
        <begin position="157"/>
        <end position="181"/>
    </location>
</feature>
<dbReference type="EMBL" id="AJWJ01000225">
    <property type="protein sequence ID" value="KAF2073127.1"/>
    <property type="molecule type" value="Genomic_DNA"/>
</dbReference>
<organism evidence="5 6">
    <name type="scientific">Polysphondylium violaceum</name>
    <dbReference type="NCBI Taxonomy" id="133409"/>
    <lineage>
        <taxon>Eukaryota</taxon>
        <taxon>Amoebozoa</taxon>
        <taxon>Evosea</taxon>
        <taxon>Eumycetozoa</taxon>
        <taxon>Dictyostelia</taxon>
        <taxon>Dictyosteliales</taxon>
        <taxon>Dictyosteliaceae</taxon>
        <taxon>Polysphondylium</taxon>
    </lineage>
</organism>
<dbReference type="Pfam" id="PF19316">
    <property type="entry name" value="PIGO_PIGG"/>
    <property type="match status" value="1"/>
</dbReference>
<feature type="region of interest" description="Disordered" evidence="2">
    <location>
        <begin position="31"/>
        <end position="96"/>
    </location>
</feature>
<dbReference type="OrthoDB" id="272139at2759"/>
<dbReference type="PANTHER" id="PTHR23072">
    <property type="entry name" value="PHOSPHATIDYLINOSITOL GLYCAN-RELATED"/>
    <property type="match status" value="1"/>
</dbReference>
<dbReference type="SUPFAM" id="SSF53649">
    <property type="entry name" value="Alkaline phosphatase-like"/>
    <property type="match status" value="1"/>
</dbReference>
<keyword evidence="1" id="KW-0325">Glycoprotein</keyword>
<dbReference type="PANTHER" id="PTHR23072:SF0">
    <property type="entry name" value="GPI ETHANOLAMINE PHOSPHATE TRANSFERASE 2"/>
    <property type="match status" value="1"/>
</dbReference>
<dbReference type="Gene3D" id="3.40.720.10">
    <property type="entry name" value="Alkaline Phosphatase, subunit A"/>
    <property type="match status" value="1"/>
</dbReference>
<feature type="region of interest" description="Disordered" evidence="2">
    <location>
        <begin position="112"/>
        <end position="292"/>
    </location>
</feature>
<protein>
    <recommendedName>
        <fullName evidence="4">GPI ethanolamine phosphate transferase 2 C-terminal domain-containing protein</fullName>
    </recommendedName>
</protein>
<dbReference type="InterPro" id="IPR039527">
    <property type="entry name" value="PIGG/GPI7"/>
</dbReference>
<accession>A0A8J4V416</accession>
<gene>
    <name evidence="5" type="ORF">CYY_005568</name>
</gene>
<feature type="transmembrane region" description="Helical" evidence="3">
    <location>
        <begin position="962"/>
        <end position="985"/>
    </location>
</feature>
<feature type="compositionally biased region" description="Low complexity" evidence="2">
    <location>
        <begin position="237"/>
        <end position="280"/>
    </location>
</feature>
<feature type="transmembrane region" description="Helical" evidence="3">
    <location>
        <begin position="1263"/>
        <end position="1285"/>
    </location>
</feature>
<feature type="transmembrane region" description="Helical" evidence="3">
    <location>
        <begin position="1382"/>
        <end position="1402"/>
    </location>
</feature>
<name>A0A8J4V416_9MYCE</name>